<dbReference type="EMBL" id="VSFG01000001">
    <property type="protein sequence ID" value="TYB49188.1"/>
    <property type="molecule type" value="Genomic_DNA"/>
</dbReference>
<dbReference type="RefSeq" id="WP_067894005.1">
    <property type="nucleotide sequence ID" value="NZ_VSFG01000001.1"/>
</dbReference>
<dbReference type="AlphaFoldDB" id="A0A5D0NYE0"/>
<dbReference type="Proteomes" id="UP000323380">
    <property type="component" value="Unassembled WGS sequence"/>
</dbReference>
<keyword evidence="2" id="KW-1185">Reference proteome</keyword>
<evidence type="ECO:0000313" key="2">
    <source>
        <dbReference type="Proteomes" id="UP000323380"/>
    </source>
</evidence>
<proteinExistence type="predicted"/>
<sequence length="98" mass="10144">MATEISQVTEARRLRVWALAQALKSHGYAVEVAESDPLLAVPASSGSPVMVRCDQRMACGGELWFAFPGGGAIAPAADEHLPDVVVAVKGKLAAQADG</sequence>
<reference evidence="1 2" key="1">
    <citation type="submission" date="2019-08" db="EMBL/GenBank/DDBJ databases">
        <title>Actinomadura sp. nov. CYP1-5 isolated from mountain soil.</title>
        <authorList>
            <person name="Songsumanus A."/>
            <person name="Kuncharoen N."/>
            <person name="Kudo T."/>
            <person name="Yuki M."/>
            <person name="Igarashi Y."/>
            <person name="Tanasupawat S."/>
        </authorList>
    </citation>
    <scope>NUCLEOTIDE SEQUENCE [LARGE SCALE GENOMIC DNA]</scope>
    <source>
        <strain evidence="1 2">JCM 14158</strain>
    </source>
</reference>
<gene>
    <name evidence="1" type="ORF">FXF69_08715</name>
</gene>
<comment type="caution">
    <text evidence="1">The sequence shown here is derived from an EMBL/GenBank/DDBJ whole genome shotgun (WGS) entry which is preliminary data.</text>
</comment>
<organism evidence="1 2">
    <name type="scientific">Actinomadura chibensis</name>
    <dbReference type="NCBI Taxonomy" id="392828"/>
    <lineage>
        <taxon>Bacteria</taxon>
        <taxon>Bacillati</taxon>
        <taxon>Actinomycetota</taxon>
        <taxon>Actinomycetes</taxon>
        <taxon>Streptosporangiales</taxon>
        <taxon>Thermomonosporaceae</taxon>
        <taxon>Actinomadura</taxon>
    </lineage>
</organism>
<evidence type="ECO:0000313" key="1">
    <source>
        <dbReference type="EMBL" id="TYB49188.1"/>
    </source>
</evidence>
<protein>
    <submittedName>
        <fullName evidence="1">Uncharacterized protein</fullName>
    </submittedName>
</protein>
<name>A0A5D0NYE0_9ACTN</name>
<accession>A0A5D0NYE0</accession>